<accession>A0AAN9FFF6</accession>
<gene>
    <name evidence="3" type="ORF">RIF29_15690</name>
</gene>
<name>A0AAN9FFF6_CROPI</name>
<evidence type="ECO:0000259" key="2">
    <source>
        <dbReference type="Pfam" id="PF24924"/>
    </source>
</evidence>
<feature type="domain" description="DUF7745" evidence="2">
    <location>
        <begin position="4"/>
        <end position="353"/>
    </location>
</feature>
<keyword evidence="4" id="KW-1185">Reference proteome</keyword>
<dbReference type="Pfam" id="PF24924">
    <property type="entry name" value="DUF7745"/>
    <property type="match status" value="1"/>
</dbReference>
<evidence type="ECO:0000313" key="4">
    <source>
        <dbReference type="Proteomes" id="UP001372338"/>
    </source>
</evidence>
<proteinExistence type="predicted"/>
<reference evidence="3 4" key="1">
    <citation type="submission" date="2024-01" db="EMBL/GenBank/DDBJ databases">
        <title>The genomes of 5 underutilized Papilionoideae crops provide insights into root nodulation and disease resistanc.</title>
        <authorList>
            <person name="Yuan L."/>
        </authorList>
    </citation>
    <scope>NUCLEOTIDE SEQUENCE [LARGE SCALE GENOMIC DNA]</scope>
    <source>
        <strain evidence="3">ZHUSHIDOU_FW_LH</strain>
        <tissue evidence="3">Leaf</tissue>
    </source>
</reference>
<feature type="coiled-coil region" evidence="1">
    <location>
        <begin position="373"/>
        <end position="421"/>
    </location>
</feature>
<evidence type="ECO:0000313" key="3">
    <source>
        <dbReference type="EMBL" id="KAK7274594.1"/>
    </source>
</evidence>
<evidence type="ECO:0000256" key="1">
    <source>
        <dbReference type="SAM" id="Coils"/>
    </source>
</evidence>
<keyword evidence="1" id="KW-0175">Coiled coil</keyword>
<protein>
    <recommendedName>
        <fullName evidence="2">DUF7745 domain-containing protein</fullName>
    </recommendedName>
</protein>
<dbReference type="PANTHER" id="PTHR48154:SF1">
    <property type="entry name" value="PROTEIN, PUTATIVE-RELATED"/>
    <property type="match status" value="1"/>
</dbReference>
<comment type="caution">
    <text evidence="3">The sequence shown here is derived from an EMBL/GenBank/DDBJ whole genome shotgun (WGS) entry which is preliminary data.</text>
</comment>
<organism evidence="3 4">
    <name type="scientific">Crotalaria pallida</name>
    <name type="common">Smooth rattlebox</name>
    <name type="synonym">Crotalaria striata</name>
    <dbReference type="NCBI Taxonomy" id="3830"/>
    <lineage>
        <taxon>Eukaryota</taxon>
        <taxon>Viridiplantae</taxon>
        <taxon>Streptophyta</taxon>
        <taxon>Embryophyta</taxon>
        <taxon>Tracheophyta</taxon>
        <taxon>Spermatophyta</taxon>
        <taxon>Magnoliopsida</taxon>
        <taxon>eudicotyledons</taxon>
        <taxon>Gunneridae</taxon>
        <taxon>Pentapetalae</taxon>
        <taxon>rosids</taxon>
        <taxon>fabids</taxon>
        <taxon>Fabales</taxon>
        <taxon>Fabaceae</taxon>
        <taxon>Papilionoideae</taxon>
        <taxon>50 kb inversion clade</taxon>
        <taxon>genistoids sensu lato</taxon>
        <taxon>core genistoids</taxon>
        <taxon>Crotalarieae</taxon>
        <taxon>Crotalaria</taxon>
    </lineage>
</organism>
<dbReference type="EMBL" id="JAYWIO010000003">
    <property type="protein sequence ID" value="KAK7274594.1"/>
    <property type="molecule type" value="Genomic_DNA"/>
</dbReference>
<sequence>MANKNIPSEKSSNVTKKHGFNVNFTRNPLEVEEPVIKTLIQYWNVKLGVFELPHIDTTPTLEEYQKLLGLFQLDKIYYQGLPTKEEDALKLLNIKDNPGIRTAQRPFSGLKQKPLKDHLVHLVENRQWVFARPVLAFLIYGLVLFPSTQGMVDTAAMDVFYKVSKMVGVSPVPAILADTFSSLTKCYIKQKGSIGCCVQLLYLWVATHLHPARSQNINKDLILRFSRWTPFSLTDVIWREKLENVTDKCYGWKNPWYKDDTVLMACGNFSGVPLIGPRSSFLYFPCLVLRQMGWTQTFPEGEIESFFLEGEEGRAKEGKFLQAWKNMKILGTNELQQQIKTEVASYIAWGRARTESFTPLLPFPKNSGPTSKEQSLQKKTEVLEAQLKATRIEKREIETIFSVYDREKVHLKRKIKDLEEENPSST</sequence>
<dbReference type="PANTHER" id="PTHR48154">
    <property type="entry name" value="PROTEIN, PUTATIVE-RELATED"/>
    <property type="match status" value="1"/>
</dbReference>
<dbReference type="Proteomes" id="UP001372338">
    <property type="component" value="Unassembled WGS sequence"/>
</dbReference>
<dbReference type="AlphaFoldDB" id="A0AAN9FFF6"/>
<dbReference type="InterPro" id="IPR056647">
    <property type="entry name" value="DUF7745"/>
</dbReference>